<feature type="domain" description="M23ase beta-sheet core" evidence="3">
    <location>
        <begin position="392"/>
        <end position="487"/>
    </location>
</feature>
<dbReference type="Proteomes" id="UP000253727">
    <property type="component" value="Unassembled WGS sequence"/>
</dbReference>
<accession>A0A369QD18</accession>
<proteinExistence type="predicted"/>
<dbReference type="EC" id="3.4.24.-" evidence="4"/>
<keyword evidence="1" id="KW-0732">Signal</keyword>
<evidence type="ECO:0000259" key="3">
    <source>
        <dbReference type="Pfam" id="PF01551"/>
    </source>
</evidence>
<dbReference type="CDD" id="cd12797">
    <property type="entry name" value="M23_peptidase"/>
    <property type="match status" value="1"/>
</dbReference>
<evidence type="ECO:0000313" key="5">
    <source>
        <dbReference type="Proteomes" id="UP000253727"/>
    </source>
</evidence>
<dbReference type="Pfam" id="PF01551">
    <property type="entry name" value="Peptidase_M23"/>
    <property type="match status" value="1"/>
</dbReference>
<gene>
    <name evidence="4" type="ORF">HME9302_02345</name>
</gene>
<dbReference type="GO" id="GO:0006508">
    <property type="term" value="P:proteolysis"/>
    <property type="evidence" value="ECO:0007669"/>
    <property type="project" value="UniProtKB-KW"/>
</dbReference>
<dbReference type="RefSeq" id="WP_230079989.1">
    <property type="nucleotide sequence ID" value="NZ_QBKA01000002.1"/>
</dbReference>
<dbReference type="InterPro" id="IPR016047">
    <property type="entry name" value="M23ase_b-sheet_dom"/>
</dbReference>
<dbReference type="GO" id="GO:0004222">
    <property type="term" value="F:metalloendopeptidase activity"/>
    <property type="evidence" value="ECO:0007669"/>
    <property type="project" value="TreeGrafter"/>
</dbReference>
<dbReference type="Gene3D" id="2.70.70.10">
    <property type="entry name" value="Glucose Permease (Domain IIA)"/>
    <property type="match status" value="1"/>
</dbReference>
<dbReference type="PANTHER" id="PTHR21666:SF289">
    <property type="entry name" value="L-ALA--D-GLU ENDOPEPTIDASE"/>
    <property type="match status" value="1"/>
</dbReference>
<dbReference type="SUPFAM" id="SSF51261">
    <property type="entry name" value="Duplicated hybrid motif"/>
    <property type="match status" value="1"/>
</dbReference>
<keyword evidence="4" id="KW-0378">Hydrolase</keyword>
<comment type="caution">
    <text evidence="4">The sequence shown here is derived from an EMBL/GenBank/DDBJ whole genome shotgun (WGS) entry which is preliminary data.</text>
</comment>
<dbReference type="EMBL" id="QBKA01000002">
    <property type="protein sequence ID" value="RDC61126.1"/>
    <property type="molecule type" value="Genomic_DNA"/>
</dbReference>
<reference evidence="4 5" key="1">
    <citation type="submission" date="2018-04" db="EMBL/GenBank/DDBJ databases">
        <title>Altererythrobacter sp. HME9302 genome sequencing and assembly.</title>
        <authorList>
            <person name="Kang H."/>
            <person name="Kim H."/>
            <person name="Joh K."/>
        </authorList>
    </citation>
    <scope>NUCLEOTIDE SEQUENCE [LARGE SCALE GENOMIC DNA]</scope>
    <source>
        <strain evidence="4 5">HME9302</strain>
    </source>
</reference>
<feature type="region of interest" description="Disordered" evidence="2">
    <location>
        <begin position="1"/>
        <end position="26"/>
    </location>
</feature>
<dbReference type="InterPro" id="IPR011055">
    <property type="entry name" value="Dup_hybrid_motif"/>
</dbReference>
<sequence>MYIPPEGTTHITDGSPDGAGSTGHEPSLGEPRVYVGVWEDSDPARPLVLQRKQTLRERYSIWRNAAGERLKRIDLAPDLANDIGSTRWFRGLGTLVALAAVSLAFWPELAPLEAAPAMRVDDAARDEFRSQMITPLAMGGDSGRRMGFTEAVLPLKSAPERPQLQVLATLAKGDGFGRMLKRAGVGAGDAERVSDLVAKAMPLSDIEPGTQVDITLGRRIASGNARPLDRLDFRARFDLKLGIERDAGGNLSLVRETIEVDETPLRIRGRVGDSLYRSARAAGAPAGAVQAFLKTVSAHKPLDRAMRPSDTFDIIVAHRRAATGERQAGQLLYAGVERGGRASMQLMRWGEKGRFFEASGLGEQRHGLVAPVPGRMTSRYGMRRHPVLGYRRMHGGVDYKAGYGTPIVAVTDGRVSSAGRAGGCGNTVKLAHGGGLQTRYCHMSRIAVRGGQSVRRGQVIGYVGSTGLSTGPHLHYEMYRGGRKVNPASVSYVTRAELSGSELRRFRATLAQLKQVEAGAALVDLRPQVDQPVTNIREIEKLDRPRQVG</sequence>
<keyword evidence="5" id="KW-1185">Reference proteome</keyword>
<evidence type="ECO:0000256" key="1">
    <source>
        <dbReference type="ARBA" id="ARBA00022729"/>
    </source>
</evidence>
<dbReference type="AlphaFoldDB" id="A0A369QD18"/>
<organism evidence="4 5">
    <name type="scientific">Alteripontixanthobacter maritimus</name>
    <dbReference type="NCBI Taxonomy" id="2161824"/>
    <lineage>
        <taxon>Bacteria</taxon>
        <taxon>Pseudomonadati</taxon>
        <taxon>Pseudomonadota</taxon>
        <taxon>Alphaproteobacteria</taxon>
        <taxon>Sphingomonadales</taxon>
        <taxon>Erythrobacteraceae</taxon>
        <taxon>Alteripontixanthobacter</taxon>
    </lineage>
</organism>
<keyword evidence="4" id="KW-0645">Protease</keyword>
<name>A0A369QD18_9SPHN</name>
<protein>
    <submittedName>
        <fullName evidence="4">Putative metalloprotease</fullName>
        <ecNumber evidence="4">3.4.24.-</ecNumber>
    </submittedName>
</protein>
<evidence type="ECO:0000256" key="2">
    <source>
        <dbReference type="SAM" id="MobiDB-lite"/>
    </source>
</evidence>
<evidence type="ECO:0000313" key="4">
    <source>
        <dbReference type="EMBL" id="RDC61126.1"/>
    </source>
</evidence>
<keyword evidence="4" id="KW-0482">Metalloprotease</keyword>
<dbReference type="InterPro" id="IPR050570">
    <property type="entry name" value="Cell_wall_metabolism_enzyme"/>
</dbReference>
<dbReference type="Gene3D" id="3.10.450.350">
    <property type="match status" value="1"/>
</dbReference>
<dbReference type="PANTHER" id="PTHR21666">
    <property type="entry name" value="PEPTIDASE-RELATED"/>
    <property type="match status" value="1"/>
</dbReference>